<sequence length="77" mass="9033">MILQVSLISFTFYHYVFPKIINCTMFYRDTKGDVKTVHCVQMAGCLKFSRHQSIVTLTIVCNVCKPVWCNHLHKYEC</sequence>
<reference evidence="1" key="1">
    <citation type="submission" date="2014-11" db="EMBL/GenBank/DDBJ databases">
        <authorList>
            <person name="Amaro Gonzalez C."/>
        </authorList>
    </citation>
    <scope>NUCLEOTIDE SEQUENCE</scope>
</reference>
<reference evidence="1" key="2">
    <citation type="journal article" date="2015" name="Fish Shellfish Immunol.">
        <title>Early steps in the European eel (Anguilla anguilla)-Vibrio vulnificus interaction in the gills: Role of the RtxA13 toxin.</title>
        <authorList>
            <person name="Callol A."/>
            <person name="Pajuelo D."/>
            <person name="Ebbesson L."/>
            <person name="Teles M."/>
            <person name="MacKenzie S."/>
            <person name="Amaro C."/>
        </authorList>
    </citation>
    <scope>NUCLEOTIDE SEQUENCE</scope>
</reference>
<dbReference type="EMBL" id="GBXM01018870">
    <property type="protein sequence ID" value="JAH89707.1"/>
    <property type="molecule type" value="Transcribed_RNA"/>
</dbReference>
<name>A0A0E9WH54_ANGAN</name>
<dbReference type="AlphaFoldDB" id="A0A0E9WH54"/>
<organism evidence="1">
    <name type="scientific">Anguilla anguilla</name>
    <name type="common">European freshwater eel</name>
    <name type="synonym">Muraena anguilla</name>
    <dbReference type="NCBI Taxonomy" id="7936"/>
    <lineage>
        <taxon>Eukaryota</taxon>
        <taxon>Metazoa</taxon>
        <taxon>Chordata</taxon>
        <taxon>Craniata</taxon>
        <taxon>Vertebrata</taxon>
        <taxon>Euteleostomi</taxon>
        <taxon>Actinopterygii</taxon>
        <taxon>Neopterygii</taxon>
        <taxon>Teleostei</taxon>
        <taxon>Anguilliformes</taxon>
        <taxon>Anguillidae</taxon>
        <taxon>Anguilla</taxon>
    </lineage>
</organism>
<protein>
    <submittedName>
        <fullName evidence="1">Uncharacterized protein</fullName>
    </submittedName>
</protein>
<proteinExistence type="predicted"/>
<evidence type="ECO:0000313" key="1">
    <source>
        <dbReference type="EMBL" id="JAH89707.1"/>
    </source>
</evidence>
<accession>A0A0E9WH54</accession>